<protein>
    <recommendedName>
        <fullName evidence="6">Glycolate oxidase iron-sulfur subunit</fullName>
        <ecNumber evidence="6">1.1.99.14</ecNumber>
    </recommendedName>
</protein>
<evidence type="ECO:0000313" key="8">
    <source>
        <dbReference type="EMBL" id="RJP23561.1"/>
    </source>
</evidence>
<feature type="domain" description="4Fe-4S ferredoxin-type" evidence="7">
    <location>
        <begin position="6"/>
        <end position="37"/>
    </location>
</feature>
<keyword evidence="6" id="KW-0813">Transport</keyword>
<keyword evidence="3" id="KW-0677">Repeat</keyword>
<dbReference type="InterPro" id="IPR012257">
    <property type="entry name" value="Glc_ox_4Fe-4S"/>
</dbReference>
<sequence length="411" mass="45515">MTAEFPDIALQQLEKCARCGKCRSVCPVFDVVKDEAFVARGRILLADALRKNQISASNEIAAIMAACLMCRRCSGICPSGVEFTEVLKAARSQIAKEVGLPAGASFFFRHVLPYRRRFNSVIRIAALGQRLAPARRKGNLRHLPLLFKGGKWLPPLAKISALEAYSKPARVENARLRVGIFVGCLINYVYPDFIDATIQLLRRAQIQTIIPEQQLCCGTPAVALGDVEAARMLARRNQEHFREAGCDYVITLCASCGTMLKREYPQLLDSSENPFGVPMLDLSEFLVRHVKLDYGRLQDSVTYHDPCHLRWGQGVIAEPRKLLSDVCHFQETPGEMYCCALGGAFSLTFPDFSEAIAQKKLQSLDALSVREVVSACPGCILQLNDLFARSGSDKKAVHLIQILARSIKTLT</sequence>
<comment type="catalytic activity">
    <reaction evidence="6">
        <text>glycolate + A = glyoxylate + AH2</text>
        <dbReference type="Rhea" id="RHEA:21264"/>
        <dbReference type="ChEBI" id="CHEBI:13193"/>
        <dbReference type="ChEBI" id="CHEBI:17499"/>
        <dbReference type="ChEBI" id="CHEBI:29805"/>
        <dbReference type="ChEBI" id="CHEBI:36655"/>
        <dbReference type="EC" id="1.1.99.14"/>
    </reaction>
</comment>
<comment type="cofactor">
    <cofactor evidence="6">
        <name>[4Fe-4S] cluster</name>
        <dbReference type="ChEBI" id="CHEBI:49883"/>
    </cofactor>
    <text evidence="6">Binds 2 [4Fe-4S] clusters.</text>
</comment>
<gene>
    <name evidence="8" type="ORF">C4520_06305</name>
</gene>
<dbReference type="InterPro" id="IPR017896">
    <property type="entry name" value="4Fe4S_Fe-S-bd"/>
</dbReference>
<dbReference type="PANTHER" id="PTHR32479:SF20">
    <property type="entry name" value="GLYCOLATE OXIDASE IRON-SULFUR SUBUNIT"/>
    <property type="match status" value="1"/>
</dbReference>
<dbReference type="InterPro" id="IPR004017">
    <property type="entry name" value="Cys_rich_dom"/>
</dbReference>
<dbReference type="GO" id="GO:0051539">
    <property type="term" value="F:4 iron, 4 sulfur cluster binding"/>
    <property type="evidence" value="ECO:0007669"/>
    <property type="project" value="UniProtKB-UniRule"/>
</dbReference>
<keyword evidence="6" id="KW-0249">Electron transport</keyword>
<dbReference type="GO" id="GO:0019154">
    <property type="term" value="F:glycolate dehydrogenase activity"/>
    <property type="evidence" value="ECO:0007669"/>
    <property type="project" value="UniProtKB-EC"/>
</dbReference>
<keyword evidence="1 6" id="KW-0004">4Fe-4S</keyword>
<proteinExistence type="predicted"/>
<dbReference type="PANTHER" id="PTHR32479">
    <property type="entry name" value="GLYCOLATE OXIDASE IRON-SULFUR SUBUNIT"/>
    <property type="match status" value="1"/>
</dbReference>
<keyword evidence="2 6" id="KW-0479">Metal-binding</keyword>
<dbReference type="SUPFAM" id="SSF54862">
    <property type="entry name" value="4Fe-4S ferredoxins"/>
    <property type="match status" value="1"/>
</dbReference>
<keyword evidence="4 6" id="KW-0408">Iron</keyword>
<accession>A0A3A4P6R9</accession>
<dbReference type="PIRSF" id="PIRSF000139">
    <property type="entry name" value="Glc_ox_4Fe-4S"/>
    <property type="match status" value="1"/>
</dbReference>
<reference evidence="8 9" key="1">
    <citation type="journal article" date="2017" name="ISME J.">
        <title>Energy and carbon metabolisms in a deep terrestrial subsurface fluid microbial community.</title>
        <authorList>
            <person name="Momper L."/>
            <person name="Jungbluth S.P."/>
            <person name="Lee M.D."/>
            <person name="Amend J.P."/>
        </authorList>
    </citation>
    <scope>NUCLEOTIDE SEQUENCE [LARGE SCALE GENOMIC DNA]</scope>
    <source>
        <strain evidence="8">SURF_5</strain>
    </source>
</reference>
<dbReference type="PROSITE" id="PS51379">
    <property type="entry name" value="4FE4S_FER_2"/>
    <property type="match status" value="1"/>
</dbReference>
<comment type="function">
    <text evidence="6">Component of a complex that catalyzes the oxidation of glycolate to glyoxylate.</text>
</comment>
<dbReference type="Pfam" id="PF02754">
    <property type="entry name" value="CCG"/>
    <property type="match status" value="2"/>
</dbReference>
<evidence type="ECO:0000313" key="9">
    <source>
        <dbReference type="Proteomes" id="UP000265882"/>
    </source>
</evidence>
<dbReference type="EC" id="1.1.99.14" evidence="6"/>
<evidence type="ECO:0000256" key="5">
    <source>
        <dbReference type="ARBA" id="ARBA00023014"/>
    </source>
</evidence>
<name>A0A3A4P6R9_ABYX5</name>
<dbReference type="InterPro" id="IPR017900">
    <property type="entry name" value="4Fe4S_Fe_S_CS"/>
</dbReference>
<evidence type="ECO:0000256" key="2">
    <source>
        <dbReference type="ARBA" id="ARBA00022723"/>
    </source>
</evidence>
<dbReference type="Gene3D" id="1.10.1060.10">
    <property type="entry name" value="Alpha-helical ferredoxin"/>
    <property type="match status" value="1"/>
</dbReference>
<evidence type="ECO:0000256" key="1">
    <source>
        <dbReference type="ARBA" id="ARBA00022485"/>
    </source>
</evidence>
<evidence type="ECO:0000256" key="3">
    <source>
        <dbReference type="ARBA" id="ARBA00022737"/>
    </source>
</evidence>
<evidence type="ECO:0000256" key="4">
    <source>
        <dbReference type="ARBA" id="ARBA00023004"/>
    </source>
</evidence>
<keyword evidence="5 6" id="KW-0411">Iron-sulfur</keyword>
<comment type="caution">
    <text evidence="8">The sequence shown here is derived from an EMBL/GenBank/DDBJ whole genome shotgun (WGS) entry which is preliminary data.</text>
</comment>
<comment type="catalytic activity">
    <reaction evidence="6">
        <text>(R)-lactate + A = pyruvate + AH2</text>
        <dbReference type="Rhea" id="RHEA:15089"/>
        <dbReference type="ChEBI" id="CHEBI:13193"/>
        <dbReference type="ChEBI" id="CHEBI:15361"/>
        <dbReference type="ChEBI" id="CHEBI:16004"/>
        <dbReference type="ChEBI" id="CHEBI:17499"/>
    </reaction>
</comment>
<evidence type="ECO:0000256" key="6">
    <source>
        <dbReference type="PIRNR" id="PIRNR000139"/>
    </source>
</evidence>
<organism evidence="8 9">
    <name type="scientific">Abyssobacteria bacterium (strain SURF_5)</name>
    <dbReference type="NCBI Taxonomy" id="2093360"/>
    <lineage>
        <taxon>Bacteria</taxon>
        <taxon>Pseudomonadati</taxon>
        <taxon>Candidatus Hydrogenedentota</taxon>
        <taxon>Candidatus Abyssobacteria</taxon>
    </lineage>
</organism>
<dbReference type="PROSITE" id="PS00198">
    <property type="entry name" value="4FE4S_FER_1"/>
    <property type="match status" value="2"/>
</dbReference>
<evidence type="ECO:0000259" key="7">
    <source>
        <dbReference type="PROSITE" id="PS51379"/>
    </source>
</evidence>
<dbReference type="Pfam" id="PF13183">
    <property type="entry name" value="Fer4_8"/>
    <property type="match status" value="1"/>
</dbReference>
<dbReference type="InterPro" id="IPR009051">
    <property type="entry name" value="Helical_ferredxn"/>
</dbReference>
<dbReference type="AlphaFoldDB" id="A0A3A4P6R9"/>
<dbReference type="EMBL" id="QZKU01000045">
    <property type="protein sequence ID" value="RJP23561.1"/>
    <property type="molecule type" value="Genomic_DNA"/>
</dbReference>
<dbReference type="GO" id="GO:0046872">
    <property type="term" value="F:metal ion binding"/>
    <property type="evidence" value="ECO:0007669"/>
    <property type="project" value="UniProtKB-UniRule"/>
</dbReference>
<dbReference type="Proteomes" id="UP000265882">
    <property type="component" value="Unassembled WGS sequence"/>
</dbReference>